<dbReference type="AlphaFoldDB" id="A0A2S0X9J2"/>
<keyword evidence="3" id="KW-0964">Secreted</keyword>
<dbReference type="GO" id="GO:0007608">
    <property type="term" value="P:sensory perception of smell"/>
    <property type="evidence" value="ECO:0007669"/>
    <property type="project" value="TreeGrafter"/>
</dbReference>
<dbReference type="GO" id="GO:0005549">
    <property type="term" value="F:odorant binding"/>
    <property type="evidence" value="ECO:0007669"/>
    <property type="project" value="InterPro"/>
</dbReference>
<feature type="signal peptide" evidence="5">
    <location>
        <begin position="1"/>
        <end position="15"/>
    </location>
</feature>
<accession>A0A2S0X9J2</accession>
<dbReference type="InterPro" id="IPR006170">
    <property type="entry name" value="PBP/GOBP"/>
</dbReference>
<proteinExistence type="evidence at transcript level"/>
<evidence type="ECO:0000256" key="1">
    <source>
        <dbReference type="ARBA" id="ARBA00004613"/>
    </source>
</evidence>
<dbReference type="PANTHER" id="PTHR11857:SF43">
    <property type="entry name" value="GEO07291P1-RELATED"/>
    <property type="match status" value="1"/>
</dbReference>
<protein>
    <submittedName>
        <fullName evidence="6">Odorant-binding protein 31</fullName>
    </submittedName>
</protein>
<evidence type="ECO:0000256" key="5">
    <source>
        <dbReference type="SAM" id="SignalP"/>
    </source>
</evidence>
<evidence type="ECO:0000256" key="4">
    <source>
        <dbReference type="ARBA" id="ARBA00022729"/>
    </source>
</evidence>
<keyword evidence="4 5" id="KW-0732">Signal</keyword>
<sequence length="141" mass="15751">MKYFLLLLLVGLVYSDDDYVLKTRADVGESFRKCLSIQGVSRETFKNTDWTLSSTNPLVQTTIKCVVEDFGLFDETDGFNQDRVVKQFGGESGRTKVETCITDNPIGTPTVAQSVQNVMSCLEENGLKMYEDQPARVSTSE</sequence>
<evidence type="ECO:0000256" key="3">
    <source>
        <dbReference type="ARBA" id="ARBA00022525"/>
    </source>
</evidence>
<comment type="subcellular location">
    <subcellularLocation>
        <location evidence="1">Secreted</location>
    </subcellularLocation>
</comment>
<name>A0A2S0X9J2_9DIPT</name>
<feature type="chain" id="PRO_5015398081" evidence="5">
    <location>
        <begin position="16"/>
        <end position="141"/>
    </location>
</feature>
<dbReference type="EMBL" id="MG544151">
    <property type="protein sequence ID" value="AWC08442.1"/>
    <property type="molecule type" value="mRNA"/>
</dbReference>
<dbReference type="SUPFAM" id="SSF47565">
    <property type="entry name" value="Insect pheromone/odorant-binding proteins"/>
    <property type="match status" value="1"/>
</dbReference>
<dbReference type="Gene3D" id="1.10.238.20">
    <property type="entry name" value="Pheromone/general odorant binding protein domain"/>
    <property type="match status" value="1"/>
</dbReference>
<evidence type="ECO:0000313" key="6">
    <source>
        <dbReference type="EMBL" id="AWC08442.1"/>
    </source>
</evidence>
<reference evidence="6" key="1">
    <citation type="journal article" date="2018" name="Front. Physiol.">
        <title>Sex- and Tissue-Specific Expression Profiles of Odorant Binding Protein and Chemosensory Protein Genes in Bradysia odoriphaga (Diptera: Sciaridae).</title>
        <authorList>
            <person name="Zhao Y."/>
            <person name="Ding J."/>
            <person name="Zhang Z."/>
            <person name="Liu F."/>
            <person name="Zhou C."/>
            <person name="Mu W."/>
        </authorList>
    </citation>
    <scope>NUCLEOTIDE SEQUENCE</scope>
</reference>
<comment type="similarity">
    <text evidence="2">Belongs to the PBP/GOBP family.</text>
</comment>
<gene>
    <name evidence="6" type="primary">OBP31</name>
</gene>
<dbReference type="Pfam" id="PF01395">
    <property type="entry name" value="PBP_GOBP"/>
    <property type="match status" value="1"/>
</dbReference>
<evidence type="ECO:0000256" key="2">
    <source>
        <dbReference type="ARBA" id="ARBA00008098"/>
    </source>
</evidence>
<dbReference type="GO" id="GO:0005615">
    <property type="term" value="C:extracellular space"/>
    <property type="evidence" value="ECO:0007669"/>
    <property type="project" value="TreeGrafter"/>
</dbReference>
<dbReference type="InterPro" id="IPR036728">
    <property type="entry name" value="PBP_GOBP_sf"/>
</dbReference>
<organism evidence="6">
    <name type="scientific">Bradysia odoriphaga</name>
    <dbReference type="NCBI Taxonomy" id="1564500"/>
    <lineage>
        <taxon>Eukaryota</taxon>
        <taxon>Metazoa</taxon>
        <taxon>Ecdysozoa</taxon>
        <taxon>Arthropoda</taxon>
        <taxon>Hexapoda</taxon>
        <taxon>Insecta</taxon>
        <taxon>Pterygota</taxon>
        <taxon>Neoptera</taxon>
        <taxon>Endopterygota</taxon>
        <taxon>Diptera</taxon>
        <taxon>Nematocera</taxon>
        <taxon>Sciaroidea</taxon>
        <taxon>Sciaridae</taxon>
        <taxon>Bradysia</taxon>
    </lineage>
</organism>
<dbReference type="CDD" id="cd23992">
    <property type="entry name" value="PBP_GOBP"/>
    <property type="match status" value="1"/>
</dbReference>
<dbReference type="PANTHER" id="PTHR11857">
    <property type="entry name" value="ODORANT BINDING PROTEIN-RELATED"/>
    <property type="match status" value="1"/>
</dbReference>